<keyword evidence="9" id="KW-1185">Reference proteome</keyword>
<reference evidence="8 9" key="1">
    <citation type="journal article" date="2023" name="Commun. Biol.">
        <title>Genome analysis of Parmales, the sister group of diatoms, reveals the evolutionary specialization of diatoms from phago-mixotrophs to photoautotrophs.</title>
        <authorList>
            <person name="Ban H."/>
            <person name="Sato S."/>
            <person name="Yoshikawa S."/>
            <person name="Yamada K."/>
            <person name="Nakamura Y."/>
            <person name="Ichinomiya M."/>
            <person name="Sato N."/>
            <person name="Blanc-Mathieu R."/>
            <person name="Endo H."/>
            <person name="Kuwata A."/>
            <person name="Ogata H."/>
        </authorList>
    </citation>
    <scope>NUCLEOTIDE SEQUENCE [LARGE SCALE GENOMIC DNA]</scope>
</reference>
<organism evidence="8 9">
    <name type="scientific">Tetraparma gracilis</name>
    <dbReference type="NCBI Taxonomy" id="2962635"/>
    <lineage>
        <taxon>Eukaryota</taxon>
        <taxon>Sar</taxon>
        <taxon>Stramenopiles</taxon>
        <taxon>Ochrophyta</taxon>
        <taxon>Bolidophyceae</taxon>
        <taxon>Parmales</taxon>
        <taxon>Triparmaceae</taxon>
        <taxon>Tetraparma</taxon>
    </lineage>
</organism>
<evidence type="ECO:0000256" key="3">
    <source>
        <dbReference type="ARBA" id="ARBA00022692"/>
    </source>
</evidence>
<evidence type="ECO:0000256" key="2">
    <source>
        <dbReference type="ARBA" id="ARBA00006824"/>
    </source>
</evidence>
<evidence type="ECO:0000256" key="1">
    <source>
        <dbReference type="ARBA" id="ARBA00004141"/>
    </source>
</evidence>
<proteinExistence type="inferred from homology"/>
<evidence type="ECO:0000256" key="7">
    <source>
        <dbReference type="SAM" id="SignalP"/>
    </source>
</evidence>
<evidence type="ECO:0000256" key="6">
    <source>
        <dbReference type="RuleBase" id="RU363053"/>
    </source>
</evidence>
<feature type="transmembrane region" description="Helical" evidence="6">
    <location>
        <begin position="66"/>
        <end position="86"/>
    </location>
</feature>
<keyword evidence="4 6" id="KW-1133">Transmembrane helix</keyword>
<evidence type="ECO:0000313" key="8">
    <source>
        <dbReference type="EMBL" id="GMI28971.1"/>
    </source>
</evidence>
<comment type="caution">
    <text evidence="8">The sequence shown here is derived from an EMBL/GenBank/DDBJ whole genome shotgun (WGS) entry which is preliminary data.</text>
</comment>
<evidence type="ECO:0000256" key="4">
    <source>
        <dbReference type="ARBA" id="ARBA00022989"/>
    </source>
</evidence>
<keyword evidence="7" id="KW-0732">Signal</keyword>
<feature type="signal peptide" evidence="7">
    <location>
        <begin position="1"/>
        <end position="21"/>
    </location>
</feature>
<keyword evidence="3 6" id="KW-0812">Transmembrane</keyword>
<feature type="transmembrane region" description="Helical" evidence="6">
    <location>
        <begin position="113"/>
        <end position="143"/>
    </location>
</feature>
<sequence>MFRLLFLVSLQLALLPATSLAPPPPPATDRRPLPRLIPPMLTSCAASVLGDVATQAASPSPFDPKRVLTFGLVGAFYLGPLLHTWYSAMGELGLRLSQGPFPLPRPLPRPLVVLLQVLLGQLLFAPLLSVGLVVAHAAAEALTTGKPFLRAAAAEQAKLKLRQLLVASWSLWPAAAAVNFAIVPPAQRVLFSNAVSVAHSSIVSLLISS</sequence>
<accession>A0ABQ6MLY6</accession>
<dbReference type="Pfam" id="PF04117">
    <property type="entry name" value="Mpv17_PMP22"/>
    <property type="match status" value="1"/>
</dbReference>
<comment type="subcellular location">
    <subcellularLocation>
        <location evidence="1">Membrane</location>
        <topology evidence="1">Multi-pass membrane protein</topology>
    </subcellularLocation>
</comment>
<evidence type="ECO:0000256" key="5">
    <source>
        <dbReference type="ARBA" id="ARBA00023136"/>
    </source>
</evidence>
<dbReference type="EMBL" id="BRYB01001582">
    <property type="protein sequence ID" value="GMI28971.1"/>
    <property type="molecule type" value="Genomic_DNA"/>
</dbReference>
<name>A0ABQ6MLY6_9STRA</name>
<dbReference type="InterPro" id="IPR007248">
    <property type="entry name" value="Mpv17_PMP22"/>
</dbReference>
<evidence type="ECO:0000313" key="9">
    <source>
        <dbReference type="Proteomes" id="UP001165060"/>
    </source>
</evidence>
<dbReference type="PANTHER" id="PTHR11266">
    <property type="entry name" value="PEROXISOMAL MEMBRANE PROTEIN 2, PXMP2 MPV17"/>
    <property type="match status" value="1"/>
</dbReference>
<dbReference type="Proteomes" id="UP001165060">
    <property type="component" value="Unassembled WGS sequence"/>
</dbReference>
<feature type="chain" id="PRO_5046614415" evidence="7">
    <location>
        <begin position="22"/>
        <end position="209"/>
    </location>
</feature>
<gene>
    <name evidence="8" type="ORF">TeGR_g13480</name>
</gene>
<keyword evidence="5 6" id="KW-0472">Membrane</keyword>
<comment type="similarity">
    <text evidence="2 6">Belongs to the peroxisomal membrane protein PXMP2/4 family.</text>
</comment>
<protein>
    <submittedName>
        <fullName evidence="8">Uncharacterized protein</fullName>
    </submittedName>
</protein>